<evidence type="ECO:0000313" key="2">
    <source>
        <dbReference type="EMBL" id="PWH86931.1"/>
    </source>
</evidence>
<evidence type="ECO:0000259" key="1">
    <source>
        <dbReference type="PROSITE" id="PS51782"/>
    </source>
</evidence>
<protein>
    <submittedName>
        <fullName evidence="2">Metalloendopeptidase</fullName>
    </submittedName>
</protein>
<reference evidence="2 3" key="1">
    <citation type="submission" date="2018-05" db="EMBL/GenBank/DDBJ databases">
        <title>Brumimicrobium oceani sp. nov., isolated from coastal sediment.</title>
        <authorList>
            <person name="Kou Y."/>
        </authorList>
    </citation>
    <scope>NUCLEOTIDE SEQUENCE [LARGE SCALE GENOMIC DNA]</scope>
    <source>
        <strain evidence="2 3">C305</strain>
    </source>
</reference>
<dbReference type="SUPFAM" id="SSF51261">
    <property type="entry name" value="Duplicated hybrid motif"/>
    <property type="match status" value="1"/>
</dbReference>
<accession>A0A2U2XGU3</accession>
<dbReference type="EMBL" id="QFRJ01000001">
    <property type="protein sequence ID" value="PWH86931.1"/>
    <property type="molecule type" value="Genomic_DNA"/>
</dbReference>
<dbReference type="CDD" id="cd12797">
    <property type="entry name" value="M23_peptidase"/>
    <property type="match status" value="1"/>
</dbReference>
<keyword evidence="3" id="KW-1185">Reference proteome</keyword>
<dbReference type="PANTHER" id="PTHR21666">
    <property type="entry name" value="PEPTIDASE-RELATED"/>
    <property type="match status" value="1"/>
</dbReference>
<dbReference type="InterPro" id="IPR036779">
    <property type="entry name" value="LysM_dom_sf"/>
</dbReference>
<dbReference type="InterPro" id="IPR050570">
    <property type="entry name" value="Cell_wall_metabolism_enzyme"/>
</dbReference>
<gene>
    <name evidence="2" type="ORF">DIT68_01340</name>
</gene>
<dbReference type="AlphaFoldDB" id="A0A2U2XGU3"/>
<proteinExistence type="predicted"/>
<dbReference type="Gene3D" id="2.70.70.10">
    <property type="entry name" value="Glucose Permease (Domain IIA)"/>
    <property type="match status" value="1"/>
</dbReference>
<comment type="caution">
    <text evidence="2">The sequence shown here is derived from an EMBL/GenBank/DDBJ whole genome shotgun (WGS) entry which is preliminary data.</text>
</comment>
<dbReference type="PANTHER" id="PTHR21666:SF270">
    <property type="entry name" value="MUREIN HYDROLASE ACTIVATOR ENVC"/>
    <property type="match status" value="1"/>
</dbReference>
<sequence>MIEYSNALMRYLVILSVFFTFVNTLTAQSVKDTIDSPNGKILIYENHTWEYLDDLEFDGVLNDFIHNYFSNDSLLNYQWPWDSELCYSSNKSNDLSLMKDTLWLCVTDSIYSDFVMPFDGKVTSRYGYRRGRYHNGIDIDLSTGDSVVAAFDGKVRYAKMNKSGFGNLVIIRHFNGLETFYAHLSEMSVVPNQFVKAGDLIGLGGNTGNSYGSHLHFEVRFYDAPMNPEEIIDFKNKKVRDENLFVHNGLFRPGASPSYINHNLSASAGHTMAASSARVAEPYYRIKSGDTLGHIARRNKTTISQLCRLNNIRPTTTLKIGRRLRVR</sequence>
<dbReference type="CDD" id="cd00118">
    <property type="entry name" value="LysM"/>
    <property type="match status" value="1"/>
</dbReference>
<reference evidence="2 3" key="2">
    <citation type="submission" date="2018-05" db="EMBL/GenBank/DDBJ databases">
        <authorList>
            <person name="Lanie J.A."/>
            <person name="Ng W.-L."/>
            <person name="Kazmierczak K.M."/>
            <person name="Andrzejewski T.M."/>
            <person name="Davidsen T.M."/>
            <person name="Wayne K.J."/>
            <person name="Tettelin H."/>
            <person name="Glass J.I."/>
            <person name="Rusch D."/>
            <person name="Podicherti R."/>
            <person name="Tsui H.-C.T."/>
            <person name="Winkler M.E."/>
        </authorList>
    </citation>
    <scope>NUCLEOTIDE SEQUENCE [LARGE SCALE GENOMIC DNA]</scope>
    <source>
        <strain evidence="2 3">C305</strain>
    </source>
</reference>
<dbReference type="InterPro" id="IPR018392">
    <property type="entry name" value="LysM"/>
</dbReference>
<dbReference type="SMART" id="SM00257">
    <property type="entry name" value="LysM"/>
    <property type="match status" value="1"/>
</dbReference>
<dbReference type="Pfam" id="PF01551">
    <property type="entry name" value="Peptidase_M23"/>
    <property type="match status" value="1"/>
</dbReference>
<feature type="domain" description="LysM" evidence="1">
    <location>
        <begin position="282"/>
        <end position="326"/>
    </location>
</feature>
<dbReference type="GO" id="GO:0004222">
    <property type="term" value="F:metalloendopeptidase activity"/>
    <property type="evidence" value="ECO:0007669"/>
    <property type="project" value="TreeGrafter"/>
</dbReference>
<name>A0A2U2XGU3_9FLAO</name>
<organism evidence="2 3">
    <name type="scientific">Brumimicrobium oceani</name>
    <dbReference type="NCBI Taxonomy" id="2100725"/>
    <lineage>
        <taxon>Bacteria</taxon>
        <taxon>Pseudomonadati</taxon>
        <taxon>Bacteroidota</taxon>
        <taxon>Flavobacteriia</taxon>
        <taxon>Flavobacteriales</taxon>
        <taxon>Crocinitomicaceae</taxon>
        <taxon>Brumimicrobium</taxon>
    </lineage>
</organism>
<dbReference type="InterPro" id="IPR011055">
    <property type="entry name" value="Dup_hybrid_motif"/>
</dbReference>
<dbReference type="Pfam" id="PF01476">
    <property type="entry name" value="LysM"/>
    <property type="match status" value="1"/>
</dbReference>
<dbReference type="Gene3D" id="3.10.350.10">
    <property type="entry name" value="LysM domain"/>
    <property type="match status" value="1"/>
</dbReference>
<dbReference type="InterPro" id="IPR016047">
    <property type="entry name" value="M23ase_b-sheet_dom"/>
</dbReference>
<evidence type="ECO:0000313" key="3">
    <source>
        <dbReference type="Proteomes" id="UP000245370"/>
    </source>
</evidence>
<dbReference type="SUPFAM" id="SSF54106">
    <property type="entry name" value="LysM domain"/>
    <property type="match status" value="1"/>
</dbReference>
<dbReference type="Proteomes" id="UP000245370">
    <property type="component" value="Unassembled WGS sequence"/>
</dbReference>
<dbReference type="PROSITE" id="PS51782">
    <property type="entry name" value="LYSM"/>
    <property type="match status" value="1"/>
</dbReference>